<dbReference type="Gene3D" id="3.30.479.20">
    <property type="entry name" value="Elongation factor Ts, dimerisation domain"/>
    <property type="match status" value="2"/>
</dbReference>
<dbReference type="CDD" id="cd14275">
    <property type="entry name" value="UBA_EF-Ts"/>
    <property type="match status" value="1"/>
</dbReference>
<dbReference type="EMBL" id="MFRE01000009">
    <property type="protein sequence ID" value="OGH94325.1"/>
    <property type="molecule type" value="Genomic_DNA"/>
</dbReference>
<evidence type="ECO:0000256" key="2">
    <source>
        <dbReference type="ARBA" id="ARBA00016956"/>
    </source>
</evidence>
<gene>
    <name evidence="5" type="primary">tsf</name>
    <name evidence="9" type="ORF">A2538_00765</name>
</gene>
<comment type="function">
    <text evidence="5 6">Associates with the EF-Tu.GDP complex and induces the exchange of GDP to GTP. It remains bound to the aminoacyl-tRNA.EF-Tu.GTP complex up to the GTP hydrolysis stage on the ribosome.</text>
</comment>
<dbReference type="STRING" id="1798709.A2538_00765"/>
<accession>A0A1F6PDT2</accession>
<dbReference type="InterPro" id="IPR001816">
    <property type="entry name" value="Transl_elong_EFTs/EF1B"/>
</dbReference>
<name>A0A1F6PDT2_9BACT</name>
<keyword evidence="4 5" id="KW-0648">Protein biosynthesis</keyword>
<dbReference type="InterPro" id="IPR018101">
    <property type="entry name" value="Transl_elong_Ts_CS"/>
</dbReference>
<dbReference type="InterPro" id="IPR036402">
    <property type="entry name" value="EF-Ts_dimer_sf"/>
</dbReference>
<reference evidence="9 10" key="1">
    <citation type="journal article" date="2016" name="Nat. Commun.">
        <title>Thousands of microbial genomes shed light on interconnected biogeochemical processes in an aquifer system.</title>
        <authorList>
            <person name="Anantharaman K."/>
            <person name="Brown C.T."/>
            <person name="Hug L.A."/>
            <person name="Sharon I."/>
            <person name="Castelle C.J."/>
            <person name="Probst A.J."/>
            <person name="Thomas B.C."/>
            <person name="Singh A."/>
            <person name="Wilkins M.J."/>
            <person name="Karaoz U."/>
            <person name="Brodie E.L."/>
            <person name="Williams K.H."/>
            <person name="Hubbard S.S."/>
            <person name="Banfield J.F."/>
        </authorList>
    </citation>
    <scope>NUCLEOTIDE SEQUENCE [LARGE SCALE GENOMIC DNA]</scope>
</reference>
<dbReference type="FunFam" id="1.10.8.10:FF:000001">
    <property type="entry name" value="Elongation factor Ts"/>
    <property type="match status" value="1"/>
</dbReference>
<proteinExistence type="inferred from homology"/>
<dbReference type="InterPro" id="IPR009060">
    <property type="entry name" value="UBA-like_sf"/>
</dbReference>
<dbReference type="PROSITE" id="PS01127">
    <property type="entry name" value="EF_TS_2"/>
    <property type="match status" value="1"/>
</dbReference>
<evidence type="ECO:0000313" key="10">
    <source>
        <dbReference type="Proteomes" id="UP000178254"/>
    </source>
</evidence>
<dbReference type="SUPFAM" id="SSF54713">
    <property type="entry name" value="Elongation factor Ts (EF-Ts), dimerisation domain"/>
    <property type="match status" value="2"/>
</dbReference>
<dbReference type="Pfam" id="PF00889">
    <property type="entry name" value="EF_TS"/>
    <property type="match status" value="1"/>
</dbReference>
<evidence type="ECO:0000256" key="7">
    <source>
        <dbReference type="RuleBase" id="RU000643"/>
    </source>
</evidence>
<evidence type="ECO:0000256" key="5">
    <source>
        <dbReference type="HAMAP-Rule" id="MF_00050"/>
    </source>
</evidence>
<dbReference type="NCBIfam" id="TIGR00116">
    <property type="entry name" value="tsf"/>
    <property type="match status" value="1"/>
</dbReference>
<dbReference type="Gene3D" id="1.10.8.10">
    <property type="entry name" value="DNA helicase RuvA subunit, C-terminal domain"/>
    <property type="match status" value="1"/>
</dbReference>
<dbReference type="Proteomes" id="UP000178254">
    <property type="component" value="Unassembled WGS sequence"/>
</dbReference>
<evidence type="ECO:0000256" key="3">
    <source>
        <dbReference type="ARBA" id="ARBA00022768"/>
    </source>
</evidence>
<evidence type="ECO:0000256" key="6">
    <source>
        <dbReference type="RuleBase" id="RU000642"/>
    </source>
</evidence>
<comment type="similarity">
    <text evidence="1 5 6">Belongs to the EF-Ts family.</text>
</comment>
<evidence type="ECO:0000259" key="8">
    <source>
        <dbReference type="Pfam" id="PF00889"/>
    </source>
</evidence>
<keyword evidence="3 5" id="KW-0251">Elongation factor</keyword>
<comment type="caution">
    <text evidence="9">The sequence shown here is derived from an EMBL/GenBank/DDBJ whole genome shotgun (WGS) entry which is preliminary data.</text>
</comment>
<feature type="region of interest" description="Involved in Mg(2+) ion dislocation from EF-Tu" evidence="5">
    <location>
        <begin position="78"/>
        <end position="81"/>
    </location>
</feature>
<evidence type="ECO:0000256" key="1">
    <source>
        <dbReference type="ARBA" id="ARBA00005532"/>
    </source>
</evidence>
<feature type="domain" description="Translation elongation factor EFTs/EF1B dimerisation" evidence="8">
    <location>
        <begin position="69"/>
        <end position="269"/>
    </location>
</feature>
<dbReference type="FunFam" id="1.10.286.20:FF:000001">
    <property type="entry name" value="Elongation factor Ts"/>
    <property type="match status" value="1"/>
</dbReference>
<dbReference type="PANTHER" id="PTHR11741">
    <property type="entry name" value="ELONGATION FACTOR TS"/>
    <property type="match status" value="1"/>
</dbReference>
<dbReference type="HAMAP" id="MF_00050">
    <property type="entry name" value="EF_Ts"/>
    <property type="match status" value="1"/>
</dbReference>
<sequence length="287" mass="31132">MITASQISALRASTGAGMMDCKAALEEALGDAEKAVDILRKKGVLKAAKRADKIAAEGTTKIKIDGNRAVILELNSETDFVAQGDDFVKLAEEVATDLLAKNPANLDAALASGINDKLTALTGKIGEKIALRRFQIVEKSADEVFGDYVHMGGKISVLTILTGTTDSALAREIGMQVAASNPRATRRDEVDASILEKEKEVYMVQLKAQNKPENIIENIVKGKMEKFYSEACLLEQPFIKDEEKSVQKFLDSNGPGITVKTFYRFELGEGIEKVVKDFAVEVAEQMG</sequence>
<evidence type="ECO:0000256" key="4">
    <source>
        <dbReference type="ARBA" id="ARBA00022917"/>
    </source>
</evidence>
<dbReference type="PANTHER" id="PTHR11741:SF0">
    <property type="entry name" value="ELONGATION FACTOR TS, MITOCHONDRIAL"/>
    <property type="match status" value="1"/>
</dbReference>
<dbReference type="GO" id="GO:0003746">
    <property type="term" value="F:translation elongation factor activity"/>
    <property type="evidence" value="ECO:0007669"/>
    <property type="project" value="UniProtKB-UniRule"/>
</dbReference>
<comment type="subcellular location">
    <subcellularLocation>
        <location evidence="5 7">Cytoplasm</location>
    </subcellularLocation>
</comment>
<dbReference type="AlphaFoldDB" id="A0A1F6PDT2"/>
<keyword evidence="5" id="KW-0963">Cytoplasm</keyword>
<dbReference type="Gene3D" id="1.10.286.20">
    <property type="match status" value="1"/>
</dbReference>
<dbReference type="InterPro" id="IPR014039">
    <property type="entry name" value="Transl_elong_EFTs/EF1B_dimer"/>
</dbReference>
<dbReference type="SUPFAM" id="SSF46934">
    <property type="entry name" value="UBA-like"/>
    <property type="match status" value="1"/>
</dbReference>
<dbReference type="GO" id="GO:0005737">
    <property type="term" value="C:cytoplasm"/>
    <property type="evidence" value="ECO:0007669"/>
    <property type="project" value="UniProtKB-SubCell"/>
</dbReference>
<organism evidence="9 10">
    <name type="scientific">Candidatus Magasanikbacteria bacterium RIFOXYD2_FULL_41_14</name>
    <dbReference type="NCBI Taxonomy" id="1798709"/>
    <lineage>
        <taxon>Bacteria</taxon>
        <taxon>Candidatus Magasanikiibacteriota</taxon>
    </lineage>
</organism>
<protein>
    <recommendedName>
        <fullName evidence="2 5">Elongation factor Ts</fullName>
        <shortName evidence="5">EF-Ts</shortName>
    </recommendedName>
</protein>
<evidence type="ECO:0000313" key="9">
    <source>
        <dbReference type="EMBL" id="OGH94325.1"/>
    </source>
</evidence>